<evidence type="ECO:0000256" key="1">
    <source>
        <dbReference type="SAM" id="MobiDB-lite"/>
    </source>
</evidence>
<dbReference type="EMBL" id="CADCWM010000049">
    <property type="protein sequence ID" value="CAA9542878.1"/>
    <property type="molecule type" value="Genomic_DNA"/>
</dbReference>
<evidence type="ECO:0000313" key="2">
    <source>
        <dbReference type="EMBL" id="CAA9542878.1"/>
    </source>
</evidence>
<dbReference type="AlphaFoldDB" id="A0A6J4U7P0"/>
<gene>
    <name evidence="2" type="ORF">AVDCRST_MAG88-163</name>
</gene>
<reference evidence="2" key="1">
    <citation type="submission" date="2020-02" db="EMBL/GenBank/DDBJ databases">
        <authorList>
            <person name="Meier V. D."/>
        </authorList>
    </citation>
    <scope>NUCLEOTIDE SEQUENCE</scope>
    <source>
        <strain evidence="2">AVDCRST_MAG88</strain>
    </source>
</reference>
<sequence length="84" mass="8843">GRAPGAAAPPPAGDARLGAHSRDGGRGGPQHRRSPPAPPRRRAAQGPAGPHRGPGDELHREHALRLHPPRGFRHLDHREPGVDA</sequence>
<feature type="compositionally biased region" description="Basic residues" evidence="1">
    <location>
        <begin position="29"/>
        <end position="43"/>
    </location>
</feature>
<proteinExistence type="predicted"/>
<organism evidence="2">
    <name type="scientific">uncultured Thermomicrobiales bacterium</name>
    <dbReference type="NCBI Taxonomy" id="1645740"/>
    <lineage>
        <taxon>Bacteria</taxon>
        <taxon>Pseudomonadati</taxon>
        <taxon>Thermomicrobiota</taxon>
        <taxon>Thermomicrobia</taxon>
        <taxon>Thermomicrobiales</taxon>
        <taxon>environmental samples</taxon>
    </lineage>
</organism>
<feature type="compositionally biased region" description="Basic and acidic residues" evidence="1">
    <location>
        <begin position="53"/>
        <end position="64"/>
    </location>
</feature>
<feature type="non-terminal residue" evidence="2">
    <location>
        <position position="1"/>
    </location>
</feature>
<accession>A0A6J4U7P0</accession>
<feature type="non-terminal residue" evidence="2">
    <location>
        <position position="84"/>
    </location>
</feature>
<name>A0A6J4U7P0_9BACT</name>
<feature type="compositionally biased region" description="Basic and acidic residues" evidence="1">
    <location>
        <begin position="73"/>
        <end position="84"/>
    </location>
</feature>
<protein>
    <submittedName>
        <fullName evidence="2">Uncharacterized protein</fullName>
    </submittedName>
</protein>
<feature type="region of interest" description="Disordered" evidence="1">
    <location>
        <begin position="1"/>
        <end position="84"/>
    </location>
</feature>